<organism evidence="2 3">
    <name type="scientific">Pelosinus propionicus DSM 13327</name>
    <dbReference type="NCBI Taxonomy" id="1123291"/>
    <lineage>
        <taxon>Bacteria</taxon>
        <taxon>Bacillati</taxon>
        <taxon>Bacillota</taxon>
        <taxon>Negativicutes</taxon>
        <taxon>Selenomonadales</taxon>
        <taxon>Sporomusaceae</taxon>
        <taxon>Pelosinus</taxon>
    </lineage>
</organism>
<evidence type="ECO:0000256" key="1">
    <source>
        <dbReference type="SAM" id="Phobius"/>
    </source>
</evidence>
<keyword evidence="3" id="KW-1185">Reference proteome</keyword>
<accession>A0A1I4JEQ6</accession>
<feature type="transmembrane region" description="Helical" evidence="1">
    <location>
        <begin position="6"/>
        <end position="23"/>
    </location>
</feature>
<evidence type="ECO:0000313" key="2">
    <source>
        <dbReference type="EMBL" id="SFL65052.1"/>
    </source>
</evidence>
<sequence length="185" mass="20811">MEILVTIVIVAIIMAVAVWLFIAKQGDADFEFMVNERTEFIVIAETEKTATFSCEVAFVNKGSQDGTIMDAFPRHLLPYEQFDEVEVNSRMELATALRTDNYFEAVIIPKGTGGTVIVTVTFTAKTGNIKDALQNLYDLSVDMPIDIVYQIVARTPWYIHKARMIMTCDEINRAMQAKGTAKRED</sequence>
<dbReference type="AlphaFoldDB" id="A0A1I4JEQ6"/>
<protein>
    <submittedName>
        <fullName evidence="2">Uncharacterized protein</fullName>
    </submittedName>
</protein>
<name>A0A1I4JEQ6_9FIRM</name>
<keyword evidence="1" id="KW-1133">Transmembrane helix</keyword>
<dbReference type="RefSeq" id="WP_090935089.1">
    <property type="nucleotide sequence ID" value="NZ_FOTS01000012.1"/>
</dbReference>
<dbReference type="Proteomes" id="UP000199520">
    <property type="component" value="Unassembled WGS sequence"/>
</dbReference>
<dbReference type="EMBL" id="FOTS01000012">
    <property type="protein sequence ID" value="SFL65052.1"/>
    <property type="molecule type" value="Genomic_DNA"/>
</dbReference>
<dbReference type="STRING" id="1123291.SAMN04490355_101231"/>
<gene>
    <name evidence="2" type="ORF">SAMN04490355_101231</name>
</gene>
<keyword evidence="1" id="KW-0812">Transmembrane</keyword>
<dbReference type="OrthoDB" id="1665274at2"/>
<keyword evidence="1" id="KW-0472">Membrane</keyword>
<evidence type="ECO:0000313" key="3">
    <source>
        <dbReference type="Proteomes" id="UP000199520"/>
    </source>
</evidence>
<reference evidence="3" key="1">
    <citation type="submission" date="2016-10" db="EMBL/GenBank/DDBJ databases">
        <authorList>
            <person name="Varghese N."/>
            <person name="Submissions S."/>
        </authorList>
    </citation>
    <scope>NUCLEOTIDE SEQUENCE [LARGE SCALE GENOMIC DNA]</scope>
    <source>
        <strain evidence="3">DSM 13327</strain>
    </source>
</reference>
<proteinExistence type="predicted"/>